<proteinExistence type="predicted"/>
<reference evidence="2" key="2">
    <citation type="submission" date="2020-10" db="UniProtKB">
        <authorList>
            <consortium name="WormBaseParasite"/>
        </authorList>
    </citation>
    <scope>IDENTIFICATION</scope>
</reference>
<sequence>MPYPLEKLAYGLRRRLRELATRSEAYAFQIAAPNMAGLQPIQKVSPKFDIMLAIDEDVKLLLRFNNNIIPLQSDPFFRSSLSLEIRNFKLADSPQLILERALLSPQIVHFTNCIINSTFIRTLLSRMEGQVRNICFHHCIIPEKKVAKIFCNANAFKSLEYLIFNHSKTSMAGWIDGFLEAKTSTLREFRVKDNSASVFQINKKKFLQFFKAQHYLFKMDITISDRIIKTEKQMKALFGRHFKCQYFQPKIIQKYVIVHCGSVTRYYVFLQKVYISDDDD</sequence>
<accession>A0A7E5A1I6</accession>
<dbReference type="AlphaFoldDB" id="A0A7E5A1I6"/>
<name>A0A7E5A1I6_PANRE</name>
<dbReference type="WBParaSite" id="Pan_g8085.t1">
    <property type="protein sequence ID" value="Pan_g8085.t1"/>
    <property type="gene ID" value="Pan_g8085"/>
</dbReference>
<protein>
    <submittedName>
        <fullName evidence="2">FBD domain-containing protein</fullName>
    </submittedName>
</protein>
<organism evidence="1 2">
    <name type="scientific">Panagrellus redivivus</name>
    <name type="common">Microworm</name>
    <dbReference type="NCBI Taxonomy" id="6233"/>
    <lineage>
        <taxon>Eukaryota</taxon>
        <taxon>Metazoa</taxon>
        <taxon>Ecdysozoa</taxon>
        <taxon>Nematoda</taxon>
        <taxon>Chromadorea</taxon>
        <taxon>Rhabditida</taxon>
        <taxon>Tylenchina</taxon>
        <taxon>Panagrolaimomorpha</taxon>
        <taxon>Panagrolaimoidea</taxon>
        <taxon>Panagrolaimidae</taxon>
        <taxon>Panagrellus</taxon>
    </lineage>
</organism>
<keyword evidence="1" id="KW-1185">Reference proteome</keyword>
<evidence type="ECO:0000313" key="2">
    <source>
        <dbReference type="WBParaSite" id="Pan_g8085.t1"/>
    </source>
</evidence>
<evidence type="ECO:0000313" key="1">
    <source>
        <dbReference type="Proteomes" id="UP000492821"/>
    </source>
</evidence>
<reference evidence="1" key="1">
    <citation type="journal article" date="2013" name="Genetics">
        <title>The draft genome and transcriptome of Panagrellus redivivus are shaped by the harsh demands of a free-living lifestyle.</title>
        <authorList>
            <person name="Srinivasan J."/>
            <person name="Dillman A.R."/>
            <person name="Macchietto M.G."/>
            <person name="Heikkinen L."/>
            <person name="Lakso M."/>
            <person name="Fracchia K.M."/>
            <person name="Antoshechkin I."/>
            <person name="Mortazavi A."/>
            <person name="Wong G."/>
            <person name="Sternberg P.W."/>
        </authorList>
    </citation>
    <scope>NUCLEOTIDE SEQUENCE [LARGE SCALE GENOMIC DNA]</scope>
    <source>
        <strain evidence="1">MT8872</strain>
    </source>
</reference>
<dbReference type="Proteomes" id="UP000492821">
    <property type="component" value="Unassembled WGS sequence"/>
</dbReference>